<dbReference type="Pfam" id="PF07883">
    <property type="entry name" value="Cupin_2"/>
    <property type="match status" value="1"/>
</dbReference>
<evidence type="ECO:0000313" key="2">
    <source>
        <dbReference type="EMBL" id="WZN39364.1"/>
    </source>
</evidence>
<dbReference type="Proteomes" id="UP001485459">
    <property type="component" value="Chromosome"/>
</dbReference>
<dbReference type="PANTHER" id="PTHR36440:SF1">
    <property type="entry name" value="PUTATIVE (AFU_ORTHOLOGUE AFUA_8G07350)-RELATED"/>
    <property type="match status" value="1"/>
</dbReference>
<dbReference type="InterPro" id="IPR053146">
    <property type="entry name" value="QDO-like"/>
</dbReference>
<dbReference type="InterPro" id="IPR014710">
    <property type="entry name" value="RmlC-like_jellyroll"/>
</dbReference>
<feature type="domain" description="Cupin type-2" evidence="1">
    <location>
        <begin position="46"/>
        <end position="98"/>
    </location>
</feature>
<dbReference type="PANTHER" id="PTHR36440">
    <property type="entry name" value="PUTATIVE (AFU_ORTHOLOGUE AFUA_8G07350)-RELATED"/>
    <property type="match status" value="1"/>
</dbReference>
<evidence type="ECO:0000313" key="3">
    <source>
        <dbReference type="Proteomes" id="UP001485459"/>
    </source>
</evidence>
<dbReference type="SUPFAM" id="SSF51182">
    <property type="entry name" value="RmlC-like cupins"/>
    <property type="match status" value="1"/>
</dbReference>
<dbReference type="InterPro" id="IPR011051">
    <property type="entry name" value="RmlC_Cupin_sf"/>
</dbReference>
<organism evidence="2 3">
    <name type="scientific">Chitinophaga pollutisoli</name>
    <dbReference type="NCBI Taxonomy" id="3133966"/>
    <lineage>
        <taxon>Bacteria</taxon>
        <taxon>Pseudomonadati</taxon>
        <taxon>Bacteroidota</taxon>
        <taxon>Chitinophagia</taxon>
        <taxon>Chitinophagales</taxon>
        <taxon>Chitinophagaceae</taxon>
        <taxon>Chitinophaga</taxon>
    </lineage>
</organism>
<keyword evidence="3" id="KW-1185">Reference proteome</keyword>
<name>A0ABZ2YKA9_9BACT</name>
<accession>A0ABZ2YKA9</accession>
<dbReference type="InterPro" id="IPR013096">
    <property type="entry name" value="Cupin_2"/>
</dbReference>
<proteinExistence type="predicted"/>
<dbReference type="RefSeq" id="WP_341834353.1">
    <property type="nucleotide sequence ID" value="NZ_CP149822.1"/>
</dbReference>
<evidence type="ECO:0000259" key="1">
    <source>
        <dbReference type="Pfam" id="PF07883"/>
    </source>
</evidence>
<gene>
    <name evidence="2" type="ORF">WJU16_15265</name>
</gene>
<sequence>MVRQGSVIFNPYNQEQFTFLQTHASTGGAYLQIAVVAGPGMESACGSLRHRHPLQEERFMVHSGSLWMETGRTARMYHAGEQVIVPPGTPHAWRNGSRSESLHFTYEIAPAMQWECILETLWSLSQKGALNRQGQACFLQLATTLHRYPDHCYLAGMPVILQKWLFRFMARIAKWLGYRPYHKYRGVGGI</sequence>
<reference evidence="3" key="1">
    <citation type="submission" date="2024-03" db="EMBL/GenBank/DDBJ databases">
        <title>Chitinophaga horti sp. nov., isolated from garden soil.</title>
        <authorList>
            <person name="Lee D.S."/>
            <person name="Han D.M."/>
            <person name="Baek J.H."/>
            <person name="Choi D.G."/>
            <person name="Jeon J.H."/>
            <person name="Jeon C.O."/>
        </authorList>
    </citation>
    <scope>NUCLEOTIDE SEQUENCE [LARGE SCALE GENOMIC DNA]</scope>
    <source>
        <strain evidence="3">GPA1</strain>
    </source>
</reference>
<dbReference type="Gene3D" id="2.60.120.10">
    <property type="entry name" value="Jelly Rolls"/>
    <property type="match status" value="1"/>
</dbReference>
<dbReference type="EMBL" id="CP149822">
    <property type="protein sequence ID" value="WZN39364.1"/>
    <property type="molecule type" value="Genomic_DNA"/>
</dbReference>
<protein>
    <submittedName>
        <fullName evidence="2">Cupin domain-containing protein</fullName>
    </submittedName>
</protein>